<reference evidence="3" key="1">
    <citation type="journal article" date="2020" name="Cell">
        <title>Large-Scale Comparative Analyses of Tick Genomes Elucidate Their Genetic Diversity and Vector Capacities.</title>
        <authorList>
            <consortium name="Tick Genome and Microbiome Consortium (TIGMIC)"/>
            <person name="Jia N."/>
            <person name="Wang J."/>
            <person name="Shi W."/>
            <person name="Du L."/>
            <person name="Sun Y."/>
            <person name="Zhan W."/>
            <person name="Jiang J.F."/>
            <person name="Wang Q."/>
            <person name="Zhang B."/>
            <person name="Ji P."/>
            <person name="Bell-Sakyi L."/>
            <person name="Cui X.M."/>
            <person name="Yuan T.T."/>
            <person name="Jiang B.G."/>
            <person name="Yang W.F."/>
            <person name="Lam T.T."/>
            <person name="Chang Q.C."/>
            <person name="Ding S.J."/>
            <person name="Wang X.J."/>
            <person name="Zhu J.G."/>
            <person name="Ruan X.D."/>
            <person name="Zhao L."/>
            <person name="Wei J.T."/>
            <person name="Ye R.Z."/>
            <person name="Que T.C."/>
            <person name="Du C.H."/>
            <person name="Zhou Y.H."/>
            <person name="Cheng J.X."/>
            <person name="Dai P.F."/>
            <person name="Guo W.B."/>
            <person name="Han X.H."/>
            <person name="Huang E.J."/>
            <person name="Li L.F."/>
            <person name="Wei W."/>
            <person name="Gao Y.C."/>
            <person name="Liu J.Z."/>
            <person name="Shao H.Z."/>
            <person name="Wang X."/>
            <person name="Wang C.C."/>
            <person name="Yang T.C."/>
            <person name="Huo Q.B."/>
            <person name="Li W."/>
            <person name="Chen H.Y."/>
            <person name="Chen S.E."/>
            <person name="Zhou L.G."/>
            <person name="Ni X.B."/>
            <person name="Tian J.H."/>
            <person name="Sheng Y."/>
            <person name="Liu T."/>
            <person name="Pan Y.S."/>
            <person name="Xia L.Y."/>
            <person name="Li J."/>
            <person name="Zhao F."/>
            <person name="Cao W.C."/>
        </authorList>
    </citation>
    <scope>NUCLEOTIDE SEQUENCE</scope>
    <source>
        <strain evidence="3">Rmic-2018</strain>
    </source>
</reference>
<sequence length="143" mass="17083">MPIIFHSPGSSPYMSDRERDGEQIQRRCVPRTLLRNVCNKKWIVIHCTPRKPLRNWLNEKRTTQCESEKRQGSRRFLGFEKARLKIAQKYNEIEKALIAEFVRAHHEGDKETMRQVAAVLSHFKDYEYFLLKMTELDVDIEEF</sequence>
<evidence type="ECO:0000313" key="3">
    <source>
        <dbReference type="EMBL" id="KAH8030151.1"/>
    </source>
</evidence>
<accession>A0A9J6E6Q4</accession>
<organism evidence="3 4">
    <name type="scientific">Rhipicephalus microplus</name>
    <name type="common">Cattle tick</name>
    <name type="synonym">Boophilus microplus</name>
    <dbReference type="NCBI Taxonomy" id="6941"/>
    <lineage>
        <taxon>Eukaryota</taxon>
        <taxon>Metazoa</taxon>
        <taxon>Ecdysozoa</taxon>
        <taxon>Arthropoda</taxon>
        <taxon>Chelicerata</taxon>
        <taxon>Arachnida</taxon>
        <taxon>Acari</taxon>
        <taxon>Parasitiformes</taxon>
        <taxon>Ixodida</taxon>
        <taxon>Ixodoidea</taxon>
        <taxon>Ixodidae</taxon>
        <taxon>Rhipicephalinae</taxon>
        <taxon>Rhipicephalus</taxon>
        <taxon>Boophilus</taxon>
    </lineage>
</organism>
<evidence type="ECO:0000313" key="4">
    <source>
        <dbReference type="Proteomes" id="UP000821866"/>
    </source>
</evidence>
<name>A0A9J6E6Q4_RHIMP</name>
<evidence type="ECO:0000259" key="2">
    <source>
        <dbReference type="Pfam" id="PF07393"/>
    </source>
</evidence>
<gene>
    <name evidence="3" type="ORF">HPB51_006583</name>
</gene>
<evidence type="ECO:0000256" key="1">
    <source>
        <dbReference type="SAM" id="MobiDB-lite"/>
    </source>
</evidence>
<proteinExistence type="predicted"/>
<feature type="region of interest" description="Disordered" evidence="1">
    <location>
        <begin position="1"/>
        <end position="21"/>
    </location>
</feature>
<comment type="caution">
    <text evidence="3">The sequence shown here is derived from an EMBL/GenBank/DDBJ whole genome shotgun (WGS) entry which is preliminary data.</text>
</comment>
<dbReference type="InterPro" id="IPR048627">
    <property type="entry name" value="Sec10_HB"/>
</dbReference>
<dbReference type="VEuPathDB" id="VectorBase:LOC119163938"/>
<dbReference type="AlphaFoldDB" id="A0A9J6E6Q4"/>
<feature type="domain" description="Exocyst complex component Sec10-like alpha-helical bundle" evidence="2">
    <location>
        <begin position="78"/>
        <end position="126"/>
    </location>
</feature>
<reference evidence="3" key="2">
    <citation type="submission" date="2021-09" db="EMBL/GenBank/DDBJ databases">
        <authorList>
            <person name="Jia N."/>
            <person name="Wang J."/>
            <person name="Shi W."/>
            <person name="Du L."/>
            <person name="Sun Y."/>
            <person name="Zhan W."/>
            <person name="Jiang J."/>
            <person name="Wang Q."/>
            <person name="Zhang B."/>
            <person name="Ji P."/>
            <person name="Sakyi L.B."/>
            <person name="Cui X."/>
            <person name="Yuan T."/>
            <person name="Jiang B."/>
            <person name="Yang W."/>
            <person name="Lam T.T.-Y."/>
            <person name="Chang Q."/>
            <person name="Ding S."/>
            <person name="Wang X."/>
            <person name="Zhu J."/>
            <person name="Ruan X."/>
            <person name="Zhao L."/>
            <person name="Wei J."/>
            <person name="Que T."/>
            <person name="Du C."/>
            <person name="Cheng J."/>
            <person name="Dai P."/>
            <person name="Han X."/>
            <person name="Huang E."/>
            <person name="Gao Y."/>
            <person name="Liu J."/>
            <person name="Shao H."/>
            <person name="Ye R."/>
            <person name="Li L."/>
            <person name="Wei W."/>
            <person name="Wang X."/>
            <person name="Wang C."/>
            <person name="Huo Q."/>
            <person name="Li W."/>
            <person name="Guo W."/>
            <person name="Chen H."/>
            <person name="Chen S."/>
            <person name="Zhou L."/>
            <person name="Zhou L."/>
            <person name="Ni X."/>
            <person name="Tian J."/>
            <person name="Zhou Y."/>
            <person name="Sheng Y."/>
            <person name="Liu T."/>
            <person name="Pan Y."/>
            <person name="Xia L."/>
            <person name="Li J."/>
            <person name="Zhao F."/>
            <person name="Cao W."/>
        </authorList>
    </citation>
    <scope>NUCLEOTIDE SEQUENCE</scope>
    <source>
        <strain evidence="3">Rmic-2018</strain>
        <tissue evidence="3">Larvae</tissue>
    </source>
</reference>
<dbReference type="EMBL" id="JABSTU010000005">
    <property type="protein sequence ID" value="KAH8030151.1"/>
    <property type="molecule type" value="Genomic_DNA"/>
</dbReference>
<dbReference type="Pfam" id="PF07393">
    <property type="entry name" value="Sec10_HB"/>
    <property type="match status" value="1"/>
</dbReference>
<keyword evidence="4" id="KW-1185">Reference proteome</keyword>
<protein>
    <recommendedName>
        <fullName evidence="2">Exocyst complex component Sec10-like alpha-helical bundle domain-containing protein</fullName>
    </recommendedName>
</protein>
<dbReference type="Proteomes" id="UP000821866">
    <property type="component" value="Chromosome 3"/>
</dbReference>